<dbReference type="GO" id="GO:0005524">
    <property type="term" value="F:ATP binding"/>
    <property type="evidence" value="ECO:0007669"/>
    <property type="project" value="UniProtKB-KW"/>
</dbReference>
<dbReference type="InterPro" id="IPR025944">
    <property type="entry name" value="Sigma_54_int_dom_CS"/>
</dbReference>
<evidence type="ECO:0000256" key="4">
    <source>
        <dbReference type="ARBA" id="ARBA00023125"/>
    </source>
</evidence>
<dbReference type="SMART" id="SM00382">
    <property type="entry name" value="AAA"/>
    <property type="match status" value="1"/>
</dbReference>
<dbReference type="Pfam" id="PF25601">
    <property type="entry name" value="AAA_lid_14"/>
    <property type="match status" value="1"/>
</dbReference>
<dbReference type="InterPro" id="IPR058031">
    <property type="entry name" value="AAA_lid_NorR"/>
</dbReference>
<evidence type="ECO:0000256" key="7">
    <source>
        <dbReference type="SAM" id="MobiDB-lite"/>
    </source>
</evidence>
<evidence type="ECO:0000256" key="2">
    <source>
        <dbReference type="ARBA" id="ARBA00022840"/>
    </source>
</evidence>
<dbReference type="Pfam" id="PF00158">
    <property type="entry name" value="Sigma54_activat"/>
    <property type="match status" value="1"/>
</dbReference>
<feature type="modified residue" description="4-aspartylphosphate" evidence="6">
    <location>
        <position position="55"/>
    </location>
</feature>
<organism evidence="10 11">
    <name type="scientific">Thiomonas arsenitoxydans (strain DSM 22701 / CIP 110005 / 3As)</name>
    <dbReference type="NCBI Taxonomy" id="426114"/>
    <lineage>
        <taxon>Bacteria</taxon>
        <taxon>Pseudomonadati</taxon>
        <taxon>Pseudomonadota</taxon>
        <taxon>Betaproteobacteria</taxon>
        <taxon>Burkholderiales</taxon>
        <taxon>Thiomonas</taxon>
    </lineage>
</organism>
<dbReference type="Pfam" id="PF00072">
    <property type="entry name" value="Response_reg"/>
    <property type="match status" value="1"/>
</dbReference>
<proteinExistence type="predicted"/>
<evidence type="ECO:0000256" key="3">
    <source>
        <dbReference type="ARBA" id="ARBA00023015"/>
    </source>
</evidence>
<feature type="domain" description="Sigma-54 factor interaction" evidence="8">
    <location>
        <begin position="162"/>
        <end position="392"/>
    </location>
</feature>
<evidence type="ECO:0000256" key="1">
    <source>
        <dbReference type="ARBA" id="ARBA00022741"/>
    </source>
</evidence>
<dbReference type="PROSITE" id="PS00675">
    <property type="entry name" value="SIGMA54_INTERACT_1"/>
    <property type="match status" value="1"/>
</dbReference>
<dbReference type="Proteomes" id="UP000664800">
    <property type="component" value="Unassembled WGS sequence"/>
</dbReference>
<dbReference type="Gene3D" id="3.40.50.300">
    <property type="entry name" value="P-loop containing nucleotide triphosphate hydrolases"/>
    <property type="match status" value="1"/>
</dbReference>
<dbReference type="InterPro" id="IPR002078">
    <property type="entry name" value="Sigma_54_int"/>
</dbReference>
<dbReference type="PRINTS" id="PR01590">
    <property type="entry name" value="HTHFIS"/>
</dbReference>
<dbReference type="PROSITE" id="PS00688">
    <property type="entry name" value="SIGMA54_INTERACT_3"/>
    <property type="match status" value="1"/>
</dbReference>
<dbReference type="Pfam" id="PF02954">
    <property type="entry name" value="HTH_8"/>
    <property type="match status" value="1"/>
</dbReference>
<feature type="domain" description="Response regulatory" evidence="9">
    <location>
        <begin position="5"/>
        <end position="120"/>
    </location>
</feature>
<evidence type="ECO:0000313" key="10">
    <source>
        <dbReference type="EMBL" id="MBN8745201.1"/>
    </source>
</evidence>
<dbReference type="GO" id="GO:0006355">
    <property type="term" value="P:regulation of DNA-templated transcription"/>
    <property type="evidence" value="ECO:0007669"/>
    <property type="project" value="InterPro"/>
</dbReference>
<keyword evidence="5" id="KW-0804">Transcription</keyword>
<dbReference type="InterPro" id="IPR001789">
    <property type="entry name" value="Sig_transdc_resp-reg_receiver"/>
</dbReference>
<keyword evidence="1" id="KW-0547">Nucleotide-binding</keyword>
<dbReference type="PANTHER" id="PTHR32071:SF21">
    <property type="entry name" value="TRANSCRIPTIONAL REGULATORY PROTEIN FLGR"/>
    <property type="match status" value="1"/>
</dbReference>
<protein>
    <submittedName>
        <fullName evidence="10">Sigma-54-dependent Fis family transcriptional regulator</fullName>
    </submittedName>
</protein>
<reference evidence="10" key="1">
    <citation type="submission" date="2021-02" db="EMBL/GenBank/DDBJ databases">
        <title>Thiocyanate and organic carbon inputs drive convergent selection for specific autotrophic Afipia and Thiobacillus strains within complex microbiomes.</title>
        <authorList>
            <person name="Huddy R.J."/>
            <person name="Sachdeva R."/>
            <person name="Kadzinga F."/>
            <person name="Kantor R.S."/>
            <person name="Harrison S.T.L."/>
            <person name="Banfield J.F."/>
        </authorList>
    </citation>
    <scope>NUCLEOTIDE SEQUENCE</scope>
    <source>
        <strain evidence="10">SCN18_13_7_16_R3_B_64_19</strain>
    </source>
</reference>
<keyword evidence="4" id="KW-0238">DNA-binding</keyword>
<dbReference type="Gene3D" id="1.10.10.60">
    <property type="entry name" value="Homeodomain-like"/>
    <property type="match status" value="1"/>
</dbReference>
<dbReference type="InterPro" id="IPR025943">
    <property type="entry name" value="Sigma_54_int_dom_ATP-bd_2"/>
</dbReference>
<dbReference type="SUPFAM" id="SSF52540">
    <property type="entry name" value="P-loop containing nucleoside triphosphate hydrolases"/>
    <property type="match status" value="1"/>
</dbReference>
<dbReference type="PANTHER" id="PTHR32071">
    <property type="entry name" value="TRANSCRIPTIONAL REGULATORY PROTEIN"/>
    <property type="match status" value="1"/>
</dbReference>
<dbReference type="PROSITE" id="PS00676">
    <property type="entry name" value="SIGMA54_INTERACT_2"/>
    <property type="match status" value="1"/>
</dbReference>
<accession>A0A8I1MZ60</accession>
<dbReference type="CDD" id="cd00009">
    <property type="entry name" value="AAA"/>
    <property type="match status" value="1"/>
</dbReference>
<evidence type="ECO:0000259" key="9">
    <source>
        <dbReference type="PROSITE" id="PS50110"/>
    </source>
</evidence>
<dbReference type="InterPro" id="IPR011006">
    <property type="entry name" value="CheY-like_superfamily"/>
</dbReference>
<dbReference type="GO" id="GO:0043565">
    <property type="term" value="F:sequence-specific DNA binding"/>
    <property type="evidence" value="ECO:0007669"/>
    <property type="project" value="InterPro"/>
</dbReference>
<keyword evidence="3" id="KW-0805">Transcription regulation</keyword>
<feature type="compositionally biased region" description="Polar residues" evidence="7">
    <location>
        <begin position="415"/>
        <end position="429"/>
    </location>
</feature>
<dbReference type="GO" id="GO:0000160">
    <property type="term" value="P:phosphorelay signal transduction system"/>
    <property type="evidence" value="ECO:0007669"/>
    <property type="project" value="InterPro"/>
</dbReference>
<dbReference type="AlphaFoldDB" id="A0A8I1MZ60"/>
<evidence type="ECO:0000256" key="5">
    <source>
        <dbReference type="ARBA" id="ARBA00023163"/>
    </source>
</evidence>
<dbReference type="FunFam" id="3.40.50.300:FF:000006">
    <property type="entry name" value="DNA-binding transcriptional regulator NtrC"/>
    <property type="match status" value="1"/>
</dbReference>
<dbReference type="PROSITE" id="PS50110">
    <property type="entry name" value="RESPONSE_REGULATORY"/>
    <property type="match status" value="1"/>
</dbReference>
<comment type="caution">
    <text evidence="10">The sequence shown here is derived from an EMBL/GenBank/DDBJ whole genome shotgun (WGS) entry which is preliminary data.</text>
</comment>
<sequence>MTSPRILLIDHDAARGQRLCDELQGAGCVAALHTAEDTALKAVEQGWSPDLVFCDGEGVGIDAARVLARLHGMHPTLPVLMVARHASVQAAVQALQSGAADYLNAPLDLSQALSKIRQFVPSATSLTPPKTKVVAASAPVASPAPTAASTKTTSAPGPASGLIAESAAMQQILTIVRRAAQTDVTVMLLGESGVGKEVMARYVHAQSPRSAGPFIAINCAAIPETLLEATLFGFEKGAFTGAGQSAPGKFEQAQGGTLLLDEVTEMAPALQTKLLRVLQEREIERLGGRKRIALDVRLVATSNRDLQQAVQQGVLREDVYYRLNVFPVQIPPLRERRDDILPLAKAMLVRHAAQFGITPSPRLDSSAQQALLAHRWPGNVRELDNVMQRATILSQSGVISAADLLFPPPAAESLQRASAPTQPQLTPQALTRHPHPLTPQPFAGDLGSELALNERQLIADALQHCQGSKQRAAERLGISPRTLRHKLQKLREAGLELPELPDAP</sequence>
<name>A0A8I1MZ60_THIA3</name>
<dbReference type="EMBL" id="JAFKMR010000026">
    <property type="protein sequence ID" value="MBN8745201.1"/>
    <property type="molecule type" value="Genomic_DNA"/>
</dbReference>
<keyword evidence="2" id="KW-0067">ATP-binding</keyword>
<dbReference type="InterPro" id="IPR002197">
    <property type="entry name" value="HTH_Fis"/>
</dbReference>
<dbReference type="RefSeq" id="WP_276731710.1">
    <property type="nucleotide sequence ID" value="NZ_JAFKMR010000026.1"/>
</dbReference>
<evidence type="ECO:0000313" key="11">
    <source>
        <dbReference type="Proteomes" id="UP000664800"/>
    </source>
</evidence>
<dbReference type="Gene3D" id="3.40.50.2300">
    <property type="match status" value="1"/>
</dbReference>
<keyword evidence="6" id="KW-0597">Phosphoprotein</keyword>
<dbReference type="SUPFAM" id="SSF46689">
    <property type="entry name" value="Homeodomain-like"/>
    <property type="match status" value="1"/>
</dbReference>
<dbReference type="InterPro" id="IPR003593">
    <property type="entry name" value="AAA+_ATPase"/>
</dbReference>
<evidence type="ECO:0000259" key="8">
    <source>
        <dbReference type="PROSITE" id="PS50045"/>
    </source>
</evidence>
<gene>
    <name evidence="10" type="ORF">J0I24_12990</name>
</gene>
<dbReference type="InterPro" id="IPR027417">
    <property type="entry name" value="P-loop_NTPase"/>
</dbReference>
<dbReference type="InterPro" id="IPR025662">
    <property type="entry name" value="Sigma_54_int_dom_ATP-bd_1"/>
</dbReference>
<dbReference type="Gene3D" id="1.10.8.60">
    <property type="match status" value="1"/>
</dbReference>
<dbReference type="InterPro" id="IPR009057">
    <property type="entry name" value="Homeodomain-like_sf"/>
</dbReference>
<dbReference type="SMART" id="SM00448">
    <property type="entry name" value="REC"/>
    <property type="match status" value="1"/>
</dbReference>
<dbReference type="PROSITE" id="PS50045">
    <property type="entry name" value="SIGMA54_INTERACT_4"/>
    <property type="match status" value="1"/>
</dbReference>
<feature type="region of interest" description="Disordered" evidence="7">
    <location>
        <begin position="412"/>
        <end position="445"/>
    </location>
</feature>
<dbReference type="SUPFAM" id="SSF52172">
    <property type="entry name" value="CheY-like"/>
    <property type="match status" value="1"/>
</dbReference>
<evidence type="ECO:0000256" key="6">
    <source>
        <dbReference type="PROSITE-ProRule" id="PRU00169"/>
    </source>
</evidence>